<dbReference type="Proteomes" id="UP000215305">
    <property type="component" value="Unassembled WGS sequence"/>
</dbReference>
<dbReference type="GO" id="GO:0006605">
    <property type="term" value="P:protein targeting"/>
    <property type="evidence" value="ECO:0007669"/>
    <property type="project" value="InterPro"/>
</dbReference>
<feature type="coiled-coil region" evidence="15">
    <location>
        <begin position="36"/>
        <end position="71"/>
    </location>
</feature>
<dbReference type="GO" id="GO:0006886">
    <property type="term" value="P:intracellular protein transport"/>
    <property type="evidence" value="ECO:0007669"/>
    <property type="project" value="InterPro"/>
</dbReference>
<dbReference type="GO" id="GO:0016031">
    <property type="term" value="P:tRNA import into mitochondrion"/>
    <property type="evidence" value="ECO:0007669"/>
    <property type="project" value="TreeGrafter"/>
</dbReference>
<dbReference type="GO" id="GO:0008320">
    <property type="term" value="F:protein transmembrane transporter activity"/>
    <property type="evidence" value="ECO:0007669"/>
    <property type="project" value="TreeGrafter"/>
</dbReference>
<evidence type="ECO:0000256" key="1">
    <source>
        <dbReference type="ARBA" id="ARBA00004572"/>
    </source>
</evidence>
<accession>A0A397GDX9</accession>
<dbReference type="GeneID" id="38124269"/>
<comment type="caution">
    <text evidence="16">The sequence shown here is derived from an EMBL/GenBank/DDBJ whole genome shotgun (WGS) entry which is preliminary data.</text>
</comment>
<evidence type="ECO:0000256" key="14">
    <source>
        <dbReference type="PIRNR" id="PIRNR037707"/>
    </source>
</evidence>
<dbReference type="PRINTS" id="PR00351">
    <property type="entry name" value="OM20RECEPTOR"/>
</dbReference>
<dbReference type="STRING" id="41047.A0A397GDX9"/>
<dbReference type="OrthoDB" id="2154253at2759"/>
<dbReference type="GO" id="GO:0030943">
    <property type="term" value="F:mitochondrion targeting sequence binding"/>
    <property type="evidence" value="ECO:0007669"/>
    <property type="project" value="TreeGrafter"/>
</dbReference>
<dbReference type="EMBL" id="NKHU02000200">
    <property type="protein sequence ID" value="RHZ48329.1"/>
    <property type="molecule type" value="Genomic_DNA"/>
</dbReference>
<dbReference type="SUPFAM" id="SSF47157">
    <property type="entry name" value="Mitochondrial import receptor subunit Tom20"/>
    <property type="match status" value="1"/>
</dbReference>
<evidence type="ECO:0000256" key="11">
    <source>
        <dbReference type="ARBA" id="ARBA00068548"/>
    </source>
</evidence>
<evidence type="ECO:0000256" key="9">
    <source>
        <dbReference type="ARBA" id="ARBA00023136"/>
    </source>
</evidence>
<protein>
    <recommendedName>
        <fullName evidence="11">Mitochondrial import receptor subunit TOM20</fullName>
    </recommendedName>
    <alternativeName>
        <fullName evidence="10">Mitochondrial 20 kDa outer membrane protein</fullName>
    </alternativeName>
    <alternativeName>
        <fullName evidence="12">Mitochondrial import receptor subunit tom20</fullName>
    </alternativeName>
    <alternativeName>
        <fullName evidence="13">Translocase of outer membrane 20 kDa subunit</fullName>
    </alternativeName>
</protein>
<evidence type="ECO:0000256" key="15">
    <source>
        <dbReference type="SAM" id="Coils"/>
    </source>
</evidence>
<keyword evidence="6" id="KW-0653">Protein transport</keyword>
<organism evidence="16 17">
    <name type="scientific">Aspergillus thermomutatus</name>
    <name type="common">Neosartorya pseudofischeri</name>
    <dbReference type="NCBI Taxonomy" id="41047"/>
    <lineage>
        <taxon>Eukaryota</taxon>
        <taxon>Fungi</taxon>
        <taxon>Dikarya</taxon>
        <taxon>Ascomycota</taxon>
        <taxon>Pezizomycotina</taxon>
        <taxon>Eurotiomycetes</taxon>
        <taxon>Eurotiomycetidae</taxon>
        <taxon>Eurotiales</taxon>
        <taxon>Aspergillaceae</taxon>
        <taxon>Aspergillus</taxon>
        <taxon>Aspergillus subgen. Fumigati</taxon>
    </lineage>
</organism>
<dbReference type="RefSeq" id="XP_026611909.1">
    <property type="nucleotide sequence ID" value="XM_026755914.1"/>
</dbReference>
<dbReference type="InterPro" id="IPR002056">
    <property type="entry name" value="MAS20"/>
</dbReference>
<keyword evidence="4" id="KW-0812">Transmembrane</keyword>
<dbReference type="FunFam" id="1.20.960.10:FF:000002">
    <property type="entry name" value="Mitochondrial import receptor subunit TOM20"/>
    <property type="match status" value="1"/>
</dbReference>
<dbReference type="PIRSF" id="PIRSF037707">
    <property type="entry name" value="MAS20_rcpt"/>
    <property type="match status" value="1"/>
</dbReference>
<gene>
    <name evidence="16" type="ORF">CDV56_102295</name>
</gene>
<keyword evidence="17" id="KW-1185">Reference proteome</keyword>
<reference evidence="16" key="1">
    <citation type="submission" date="2018-08" db="EMBL/GenBank/DDBJ databases">
        <title>Draft genome sequence of azole-resistant Aspergillus thermomutatus (Neosartorya pseudofischeri) strain HMR AF 39, isolated from a human nasal aspirate.</title>
        <authorList>
            <person name="Parent-Michaud M."/>
            <person name="Dufresne P.J."/>
            <person name="Fournier E."/>
            <person name="Martineau C."/>
            <person name="Moreira S."/>
            <person name="Perkins V."/>
            <person name="De Repentigny L."/>
            <person name="Dufresne S.F."/>
        </authorList>
    </citation>
    <scope>NUCLEOTIDE SEQUENCE [LARGE SCALE GENOMIC DNA]</scope>
    <source>
        <strain evidence="16">HMR AF 39</strain>
    </source>
</reference>
<keyword evidence="15" id="KW-0175">Coiled coil</keyword>
<keyword evidence="8 14" id="KW-0496">Mitochondrion</keyword>
<dbReference type="PANTHER" id="PTHR12430:SF0">
    <property type="entry name" value="TRANSLOCASE OF OUTER MITOCHONDRIAL MEMBRANE 20"/>
    <property type="match status" value="1"/>
</dbReference>
<keyword evidence="3" id="KW-0813">Transport</keyword>
<evidence type="ECO:0000256" key="7">
    <source>
        <dbReference type="ARBA" id="ARBA00022989"/>
    </source>
</evidence>
<dbReference type="Pfam" id="PF02064">
    <property type="entry name" value="MAS20"/>
    <property type="match status" value="1"/>
</dbReference>
<evidence type="ECO:0000256" key="13">
    <source>
        <dbReference type="ARBA" id="ARBA00080405"/>
    </source>
</evidence>
<dbReference type="InterPro" id="IPR023392">
    <property type="entry name" value="Tom20_dom_sf"/>
</dbReference>
<dbReference type="AlphaFoldDB" id="A0A397GDX9"/>
<comment type="subcellular location">
    <subcellularLocation>
        <location evidence="1">Mitochondrion outer membrane</location>
        <topology evidence="1">Single-pass membrane protein</topology>
    </subcellularLocation>
</comment>
<dbReference type="PANTHER" id="PTHR12430">
    <property type="entry name" value="MITOCHONDRIAL IMPORT RECEPTOR SUBUNIT TOM20"/>
    <property type="match status" value="1"/>
</dbReference>
<evidence type="ECO:0000256" key="3">
    <source>
        <dbReference type="ARBA" id="ARBA00022448"/>
    </source>
</evidence>
<dbReference type="VEuPathDB" id="FungiDB:CDV56_102295"/>
<evidence type="ECO:0000256" key="12">
    <source>
        <dbReference type="ARBA" id="ARBA00073975"/>
    </source>
</evidence>
<keyword evidence="9 14" id="KW-0472">Membrane</keyword>
<proteinExistence type="inferred from homology"/>
<keyword evidence="7" id="KW-1133">Transmembrane helix</keyword>
<evidence type="ECO:0000256" key="4">
    <source>
        <dbReference type="ARBA" id="ARBA00022692"/>
    </source>
</evidence>
<sequence length="169" mass="18593">MKTSTLVAASAGTILTGLLAYAVYFDHKRQTDPEFRRNLKRNNRRLARAVKEEAEAQGAMQRETLKKAVQQAKDEGFPTDLEEKEAYFMGQVARGESLCAEGSDQIEAALCFYKALKVYPQPKDLISIYDKTVPKDVLEILAEMVAMDAGLKLGSFTGEGGSADNHGVE</sequence>
<keyword evidence="5 14" id="KW-1000">Mitochondrion outer membrane</keyword>
<evidence type="ECO:0000256" key="10">
    <source>
        <dbReference type="ARBA" id="ARBA00042705"/>
    </source>
</evidence>
<evidence type="ECO:0000256" key="8">
    <source>
        <dbReference type="ARBA" id="ARBA00023128"/>
    </source>
</evidence>
<comment type="similarity">
    <text evidence="2 14">Belongs to the Tom20 family.</text>
</comment>
<evidence type="ECO:0000313" key="17">
    <source>
        <dbReference type="Proteomes" id="UP000215305"/>
    </source>
</evidence>
<dbReference type="GO" id="GO:0030150">
    <property type="term" value="P:protein import into mitochondrial matrix"/>
    <property type="evidence" value="ECO:0007669"/>
    <property type="project" value="TreeGrafter"/>
</dbReference>
<evidence type="ECO:0000256" key="6">
    <source>
        <dbReference type="ARBA" id="ARBA00022927"/>
    </source>
</evidence>
<dbReference type="Gene3D" id="1.20.960.10">
    <property type="entry name" value="Mitochondrial outer membrane translocase complex, subunit Tom20 domain"/>
    <property type="match status" value="1"/>
</dbReference>
<evidence type="ECO:0000256" key="2">
    <source>
        <dbReference type="ARBA" id="ARBA00005792"/>
    </source>
</evidence>
<evidence type="ECO:0000256" key="5">
    <source>
        <dbReference type="ARBA" id="ARBA00022787"/>
    </source>
</evidence>
<dbReference type="GO" id="GO:0005742">
    <property type="term" value="C:mitochondrial outer membrane translocase complex"/>
    <property type="evidence" value="ECO:0007669"/>
    <property type="project" value="UniProtKB-UniRule"/>
</dbReference>
<evidence type="ECO:0000313" key="16">
    <source>
        <dbReference type="EMBL" id="RHZ48329.1"/>
    </source>
</evidence>
<name>A0A397GDX9_ASPTH</name>